<organism evidence="1 2">
    <name type="scientific">Alkaliphilus oremlandii (strain OhILAs)</name>
    <name type="common">Clostridium oremlandii (strain OhILAs)</name>
    <dbReference type="NCBI Taxonomy" id="350688"/>
    <lineage>
        <taxon>Bacteria</taxon>
        <taxon>Bacillati</taxon>
        <taxon>Bacillota</taxon>
        <taxon>Clostridia</taxon>
        <taxon>Peptostreptococcales</taxon>
        <taxon>Natronincolaceae</taxon>
        <taxon>Alkaliphilus</taxon>
    </lineage>
</organism>
<reference evidence="2" key="1">
    <citation type="submission" date="2007-10" db="EMBL/GenBank/DDBJ databases">
        <title>Complete genome of Alkaliphilus oremlandii OhILAs.</title>
        <authorList>
            <person name="Copeland A."/>
            <person name="Lucas S."/>
            <person name="Lapidus A."/>
            <person name="Barry K."/>
            <person name="Detter J.C."/>
            <person name="Glavina del Rio T."/>
            <person name="Hammon N."/>
            <person name="Israni S."/>
            <person name="Dalin E."/>
            <person name="Tice H."/>
            <person name="Pitluck S."/>
            <person name="Chain P."/>
            <person name="Malfatti S."/>
            <person name="Shin M."/>
            <person name="Vergez L."/>
            <person name="Schmutz J."/>
            <person name="Larimer F."/>
            <person name="Land M."/>
            <person name="Hauser L."/>
            <person name="Kyrpides N."/>
            <person name="Mikhailova N."/>
            <person name="Stolz J.F."/>
            <person name="Dawson A."/>
            <person name="Fisher E."/>
            <person name="Crable B."/>
            <person name="Perera E."/>
            <person name="Lisak J."/>
            <person name="Ranganathan M."/>
            <person name="Basu P."/>
            <person name="Richardson P."/>
        </authorList>
    </citation>
    <scope>NUCLEOTIDE SEQUENCE [LARGE SCALE GENOMIC DNA]</scope>
    <source>
        <strain evidence="2">OhILAs</strain>
    </source>
</reference>
<dbReference type="EMBL" id="CP000853">
    <property type="protein sequence ID" value="ABW19998.1"/>
    <property type="molecule type" value="Genomic_DNA"/>
</dbReference>
<dbReference type="KEGG" id="aoe:Clos_2466"/>
<gene>
    <name evidence="1" type="ordered locus">Clos_2466</name>
</gene>
<dbReference type="RefSeq" id="WP_012160305.1">
    <property type="nucleotide sequence ID" value="NC_009922.1"/>
</dbReference>
<protein>
    <submittedName>
        <fullName evidence="1">Uncharacterized protein</fullName>
    </submittedName>
</protein>
<dbReference type="STRING" id="350688.Clos_2466"/>
<dbReference type="AlphaFoldDB" id="A8MJL6"/>
<evidence type="ECO:0000313" key="1">
    <source>
        <dbReference type="EMBL" id="ABW19998.1"/>
    </source>
</evidence>
<dbReference type="HOGENOM" id="CLU_3003841_0_0_9"/>
<dbReference type="Proteomes" id="UP000000269">
    <property type="component" value="Chromosome"/>
</dbReference>
<proteinExistence type="predicted"/>
<keyword evidence="2" id="KW-1185">Reference proteome</keyword>
<sequence length="56" mass="6605">MEMLSWMKNVDMTMEKEALLDMIDNMYGIINSLIAETRAKDVLIQELKEELEKIEL</sequence>
<name>A8MJL6_ALKOO</name>
<accession>A8MJL6</accession>
<evidence type="ECO:0000313" key="2">
    <source>
        <dbReference type="Proteomes" id="UP000000269"/>
    </source>
</evidence>
<dbReference type="OrthoDB" id="1957092at2"/>